<keyword evidence="8" id="KW-0479">Metal-binding</keyword>
<comment type="subcellular location">
    <subcellularLocation>
        <location evidence="1">Membrane</location>
        <topology evidence="1">Single-pass type I membrane protein</topology>
    </subcellularLocation>
</comment>
<feature type="disulfide bond" evidence="8">
    <location>
        <begin position="360"/>
        <end position="365"/>
    </location>
</feature>
<evidence type="ECO:0000256" key="4">
    <source>
        <dbReference type="ARBA" id="ARBA00023136"/>
    </source>
</evidence>
<dbReference type="InterPro" id="IPR001590">
    <property type="entry name" value="Peptidase_M12B"/>
</dbReference>
<dbReference type="SMART" id="SM00050">
    <property type="entry name" value="DISIN"/>
    <property type="match status" value="1"/>
</dbReference>
<dbReference type="Pfam" id="PF00200">
    <property type="entry name" value="Disintegrin"/>
    <property type="match status" value="1"/>
</dbReference>
<dbReference type="Pfam" id="PF08516">
    <property type="entry name" value="ADAM_CR"/>
    <property type="match status" value="1"/>
</dbReference>
<organism evidence="14 15">
    <name type="scientific">Microtus ochrogaster</name>
    <name type="common">Prairie vole</name>
    <dbReference type="NCBI Taxonomy" id="79684"/>
    <lineage>
        <taxon>Eukaryota</taxon>
        <taxon>Metazoa</taxon>
        <taxon>Chordata</taxon>
        <taxon>Craniata</taxon>
        <taxon>Vertebrata</taxon>
        <taxon>Euteleostomi</taxon>
        <taxon>Mammalia</taxon>
        <taxon>Eutheria</taxon>
        <taxon>Euarchontoglires</taxon>
        <taxon>Glires</taxon>
        <taxon>Rodentia</taxon>
        <taxon>Myomorpha</taxon>
        <taxon>Muroidea</taxon>
        <taxon>Cricetidae</taxon>
        <taxon>Arvicolinae</taxon>
        <taxon>Microtus</taxon>
    </lineage>
</organism>
<keyword evidence="8" id="KW-0862">Zinc</keyword>
<feature type="domain" description="EGF-like" evidence="11">
    <location>
        <begin position="631"/>
        <end position="664"/>
    </location>
</feature>
<comment type="caution">
    <text evidence="7">Lacks conserved residue(s) required for the propagation of feature annotation.</text>
</comment>
<dbReference type="InterPro" id="IPR006586">
    <property type="entry name" value="ADAM_Cys-rich"/>
</dbReference>
<keyword evidence="5 7" id="KW-1015">Disulfide bond</keyword>
<proteinExistence type="predicted"/>
<dbReference type="PROSITE" id="PS50026">
    <property type="entry name" value="EGF_3"/>
    <property type="match status" value="1"/>
</dbReference>
<protein>
    <submittedName>
        <fullName evidence="15">Disintegrin and metalloproteinase domain-containing protein 26A-like</fullName>
    </submittedName>
</protein>
<dbReference type="Proteomes" id="UP000694915">
    <property type="component" value="Linkage group LG7_11"/>
</dbReference>
<dbReference type="InterPro" id="IPR001762">
    <property type="entry name" value="Disintegrin_dom"/>
</dbReference>
<dbReference type="InterPro" id="IPR034027">
    <property type="entry name" value="Reprolysin_adamalysin"/>
</dbReference>
<accession>A0ABM0LBB8</accession>
<dbReference type="SUPFAM" id="SSF55486">
    <property type="entry name" value="Metalloproteases ('zincins'), catalytic domain"/>
    <property type="match status" value="1"/>
</dbReference>
<dbReference type="PANTHER" id="PTHR11905">
    <property type="entry name" value="ADAM A DISINTEGRIN AND METALLOPROTEASE DOMAIN"/>
    <property type="match status" value="1"/>
</dbReference>
<evidence type="ECO:0000256" key="6">
    <source>
        <dbReference type="PROSITE-ProRule" id="PRU00068"/>
    </source>
</evidence>
<feature type="binding site" evidence="8">
    <location>
        <position position="347"/>
    </location>
    <ligand>
        <name>Zn(2+)</name>
        <dbReference type="ChEBI" id="CHEBI:29105"/>
        <note>catalytic</note>
    </ligand>
</feature>
<dbReference type="InterPro" id="IPR000742">
    <property type="entry name" value="EGF"/>
</dbReference>
<name>A0ABM0LBB8_MICOH</name>
<dbReference type="InterPro" id="IPR018358">
    <property type="entry name" value="Disintegrin_CS"/>
</dbReference>
<feature type="domain" description="Peptidase M12B" evidence="13">
    <location>
        <begin position="209"/>
        <end position="399"/>
    </location>
</feature>
<dbReference type="Pfam" id="PF01562">
    <property type="entry name" value="Pep_M12B_propep"/>
    <property type="match status" value="1"/>
</dbReference>
<feature type="disulfide bond" evidence="7">
    <location>
        <begin position="654"/>
        <end position="663"/>
    </location>
</feature>
<dbReference type="SUPFAM" id="SSF57552">
    <property type="entry name" value="Blood coagulation inhibitor (disintegrin)"/>
    <property type="match status" value="1"/>
</dbReference>
<dbReference type="Gene3D" id="4.10.70.10">
    <property type="entry name" value="Disintegrin domain"/>
    <property type="match status" value="1"/>
</dbReference>
<keyword evidence="10" id="KW-0732">Signal</keyword>
<evidence type="ECO:0000256" key="8">
    <source>
        <dbReference type="PROSITE-ProRule" id="PRU00276"/>
    </source>
</evidence>
<dbReference type="InterPro" id="IPR036436">
    <property type="entry name" value="Disintegrin_dom_sf"/>
</dbReference>
<keyword evidence="3 9" id="KW-1133">Transmembrane helix</keyword>
<feature type="binding site" evidence="8">
    <location>
        <position position="343"/>
    </location>
    <ligand>
        <name>Zn(2+)</name>
        <dbReference type="ChEBI" id="CHEBI:29105"/>
        <note>catalytic</note>
    </ligand>
</feature>
<evidence type="ECO:0000259" key="12">
    <source>
        <dbReference type="PROSITE" id="PS50214"/>
    </source>
</evidence>
<evidence type="ECO:0000256" key="10">
    <source>
        <dbReference type="SAM" id="SignalP"/>
    </source>
</evidence>
<evidence type="ECO:0000256" key="2">
    <source>
        <dbReference type="ARBA" id="ARBA00022692"/>
    </source>
</evidence>
<dbReference type="Gene3D" id="3.40.390.10">
    <property type="entry name" value="Collagenase (Catalytic Domain)"/>
    <property type="match status" value="1"/>
</dbReference>
<feature type="chain" id="PRO_5047161746" evidence="10">
    <location>
        <begin position="37"/>
        <end position="730"/>
    </location>
</feature>
<feature type="active site" evidence="8">
    <location>
        <position position="344"/>
    </location>
</feature>
<keyword evidence="4 9" id="KW-0472">Membrane</keyword>
<feature type="domain" description="Disintegrin" evidence="12">
    <location>
        <begin position="407"/>
        <end position="493"/>
    </location>
</feature>
<dbReference type="PROSITE" id="PS50215">
    <property type="entry name" value="ADAM_MEPRO"/>
    <property type="match status" value="1"/>
</dbReference>
<dbReference type="PANTHER" id="PTHR11905:SF239">
    <property type="entry name" value="A DISINTEGRIN AND METALLOPEPTIDASE DOMAIN 26B-RELATED"/>
    <property type="match status" value="1"/>
</dbReference>
<evidence type="ECO:0000259" key="13">
    <source>
        <dbReference type="PROSITE" id="PS50215"/>
    </source>
</evidence>
<evidence type="ECO:0000313" key="14">
    <source>
        <dbReference type="Proteomes" id="UP000694915"/>
    </source>
</evidence>
<gene>
    <name evidence="15" type="primary">LOC101982891</name>
</gene>
<evidence type="ECO:0000256" key="3">
    <source>
        <dbReference type="ARBA" id="ARBA00022989"/>
    </source>
</evidence>
<evidence type="ECO:0000256" key="7">
    <source>
        <dbReference type="PROSITE-ProRule" id="PRU00076"/>
    </source>
</evidence>
<dbReference type="PROSITE" id="PS50214">
    <property type="entry name" value="DISINTEGRIN_2"/>
    <property type="match status" value="1"/>
</dbReference>
<feature type="disulfide bond" evidence="6">
    <location>
        <begin position="465"/>
        <end position="485"/>
    </location>
</feature>
<dbReference type="InterPro" id="IPR002870">
    <property type="entry name" value="Peptidase_M12B_N"/>
</dbReference>
<evidence type="ECO:0000256" key="1">
    <source>
        <dbReference type="ARBA" id="ARBA00004479"/>
    </source>
</evidence>
<feature type="binding site" evidence="8">
    <location>
        <position position="353"/>
    </location>
    <ligand>
        <name>Zn(2+)</name>
        <dbReference type="ChEBI" id="CHEBI:29105"/>
        <note>catalytic</note>
    </ligand>
</feature>
<dbReference type="InterPro" id="IPR024079">
    <property type="entry name" value="MetalloPept_cat_dom_sf"/>
</dbReference>
<dbReference type="Pfam" id="PF01421">
    <property type="entry name" value="Reprolysin"/>
    <property type="match status" value="1"/>
</dbReference>
<evidence type="ECO:0000259" key="11">
    <source>
        <dbReference type="PROSITE" id="PS50026"/>
    </source>
</evidence>
<dbReference type="SMART" id="SM00608">
    <property type="entry name" value="ACR"/>
    <property type="match status" value="1"/>
</dbReference>
<evidence type="ECO:0000256" key="9">
    <source>
        <dbReference type="SAM" id="Phobius"/>
    </source>
</evidence>
<dbReference type="CDD" id="cd04269">
    <property type="entry name" value="ZnMc_adamalysin_II_like"/>
    <property type="match status" value="1"/>
</dbReference>
<dbReference type="RefSeq" id="XP_005362701.1">
    <property type="nucleotide sequence ID" value="XM_005362644.2"/>
</dbReference>
<keyword evidence="7" id="KW-0245">EGF-like domain</keyword>
<evidence type="ECO:0000256" key="5">
    <source>
        <dbReference type="ARBA" id="ARBA00023157"/>
    </source>
</evidence>
<feature type="signal peptide" evidence="10">
    <location>
        <begin position="1"/>
        <end position="36"/>
    </location>
</feature>
<keyword evidence="14" id="KW-1185">Reference proteome</keyword>
<dbReference type="PRINTS" id="PR00289">
    <property type="entry name" value="DISINTEGRIN"/>
</dbReference>
<reference evidence="15" key="1">
    <citation type="submission" date="2025-08" db="UniProtKB">
        <authorList>
            <consortium name="RefSeq"/>
        </authorList>
    </citation>
    <scope>IDENTIFICATION</scope>
</reference>
<sequence>MGITASGAVVHERIMVLQHYLWMLLLLSTWFQTAHAKYSSTPEVVIPLRVTDTTRHDISPDWLSYSLRFGGRRHIITMKQTKYFISRNFLLVTYSNKGNLLVEQPFVRSDCYYHGYVDGDTDSTVIINTCLGSLQGMLEINGTAYEIMPKNLTSTFEHLIYKIDREDSELFSRRCGLTEEEIARQMKIQESKDSTLMQSQYENWWTHHKYLEYYVVIDNQRYVYRANNVTTCTREMLQIVSGINGYYLQIDIHVVLTTLEVWTQTNKISVTGSIDDVLTNFCNWKKKNVDNHFTNDIAHLFARQGYGGTLGLAYIGTVCTSYNCAVNSFMFDTTTDMAFIIAHEMGHNLGMDHDEKYCTCGLSNCIMAPAKSDSPKFSNCSYQQMYSMITRKNCLNNDPDIVVTINLTLCGNNVVEEGEQCDCGSLASCLHDPCCSEDCVFRPNAECAQGLCCKDCKFKPPGTVCRRSKNECDLPEWCNGNSAECPEDVYKKDGSPCRGDGYCYKMKCPKREEHCQRLFGKTARSANKNCYVKVNKQGDRFGNCGNDSSKYRRCDNADVLCGRIQCENVRQIPRRRSHETVHWTHFNNINCWSIDYHFGMTLADSGAVTDGTGCGQDLICVNRKCIHKFDLLSNCSAFRCNMKGVCNNKHHCHCDVNWEPPHCQLHGFGGSIDSGPPPRIYPKKSKVGKLILGFLILFFVLVLFLMFLITKKKITAQTSRNARTQTSTPH</sequence>
<evidence type="ECO:0000313" key="15">
    <source>
        <dbReference type="RefSeq" id="XP_005362701.1"/>
    </source>
</evidence>
<dbReference type="GeneID" id="101982891"/>
<keyword evidence="2 9" id="KW-0812">Transmembrane</keyword>
<feature type="transmembrane region" description="Helical" evidence="9">
    <location>
        <begin position="690"/>
        <end position="710"/>
    </location>
</feature>
<dbReference type="PROSITE" id="PS00427">
    <property type="entry name" value="DISINTEGRIN_1"/>
    <property type="match status" value="1"/>
</dbReference>